<evidence type="ECO:0000313" key="1">
    <source>
        <dbReference type="EMBL" id="MDL9980082.1"/>
    </source>
</evidence>
<sequence>MNGDLQETIKSAVTENVATAMKVAMGVFAEALNGLATHMDERFEGRLENLEDSTREGFDRVDTTLEGIIPRLDDDEVERAALTAQLNRREDWIVEAAPVVRVDYAPGS</sequence>
<reference evidence="1 2" key="1">
    <citation type="submission" date="2023-06" db="EMBL/GenBank/DDBJ databases">
        <title>Microbacterium sp. nov., isolated from a waste landfill.</title>
        <authorList>
            <person name="Wen W."/>
        </authorList>
    </citation>
    <scope>NUCLEOTIDE SEQUENCE [LARGE SCALE GENOMIC DNA]</scope>
    <source>
        <strain evidence="1 2">ASV49</strain>
    </source>
</reference>
<keyword evidence="2" id="KW-1185">Reference proteome</keyword>
<proteinExistence type="predicted"/>
<gene>
    <name evidence="1" type="ORF">QSV35_12135</name>
</gene>
<protein>
    <submittedName>
        <fullName evidence="1">Uncharacterized protein</fullName>
    </submittedName>
</protein>
<dbReference type="Proteomes" id="UP001235064">
    <property type="component" value="Unassembled WGS sequence"/>
</dbReference>
<organism evidence="1 2">
    <name type="scientific">Microbacterium candidum</name>
    <dbReference type="NCBI Taxonomy" id="3041922"/>
    <lineage>
        <taxon>Bacteria</taxon>
        <taxon>Bacillati</taxon>
        <taxon>Actinomycetota</taxon>
        <taxon>Actinomycetes</taxon>
        <taxon>Micrococcales</taxon>
        <taxon>Microbacteriaceae</taxon>
        <taxon>Microbacterium</taxon>
    </lineage>
</organism>
<accession>A0ABT7N056</accession>
<dbReference type="EMBL" id="JASXSZ010000003">
    <property type="protein sequence ID" value="MDL9980082.1"/>
    <property type="molecule type" value="Genomic_DNA"/>
</dbReference>
<comment type="caution">
    <text evidence="1">The sequence shown here is derived from an EMBL/GenBank/DDBJ whole genome shotgun (WGS) entry which is preliminary data.</text>
</comment>
<evidence type="ECO:0000313" key="2">
    <source>
        <dbReference type="Proteomes" id="UP001235064"/>
    </source>
</evidence>
<dbReference type="RefSeq" id="WP_286289013.1">
    <property type="nucleotide sequence ID" value="NZ_JASXSZ010000003.1"/>
</dbReference>
<name>A0ABT7N056_9MICO</name>